<dbReference type="NCBIfam" id="TIGR03217">
    <property type="entry name" value="4OH_2_O_val_ald"/>
    <property type="match status" value="1"/>
</dbReference>
<dbReference type="PROSITE" id="PS50991">
    <property type="entry name" value="PYR_CT"/>
    <property type="match status" value="1"/>
</dbReference>
<dbReference type="Pfam" id="PF00682">
    <property type="entry name" value="HMGL-like"/>
    <property type="match status" value="1"/>
</dbReference>
<feature type="binding site" evidence="7">
    <location>
        <position position="166"/>
    </location>
    <ligand>
        <name>substrate</name>
    </ligand>
</feature>
<evidence type="ECO:0000256" key="7">
    <source>
        <dbReference type="HAMAP-Rule" id="MF_01656"/>
    </source>
</evidence>
<dbReference type="GO" id="GO:0030145">
    <property type="term" value="F:manganese ion binding"/>
    <property type="evidence" value="ECO:0007669"/>
    <property type="project" value="UniProtKB-UniRule"/>
</dbReference>
<evidence type="ECO:0000256" key="3">
    <source>
        <dbReference type="ARBA" id="ARBA00022797"/>
    </source>
</evidence>
<evidence type="ECO:0000256" key="5">
    <source>
        <dbReference type="ARBA" id="ARBA00023239"/>
    </source>
</evidence>
<evidence type="ECO:0000256" key="4">
    <source>
        <dbReference type="ARBA" id="ARBA00023211"/>
    </source>
</evidence>
<dbReference type="Gene3D" id="3.20.20.70">
    <property type="entry name" value="Aldolase class I"/>
    <property type="match status" value="1"/>
</dbReference>
<name>A0A328V930_9CHLR</name>
<comment type="similarity">
    <text evidence="1 7">Belongs to the 4-hydroxy-2-oxovalerate aldolase family.</text>
</comment>
<dbReference type="NCBIfam" id="NF006049">
    <property type="entry name" value="PRK08195.1"/>
    <property type="match status" value="1"/>
</dbReference>
<dbReference type="SUPFAM" id="SSF89000">
    <property type="entry name" value="post-HMGL domain-like"/>
    <property type="match status" value="1"/>
</dbReference>
<dbReference type="OrthoDB" id="9804858at2"/>
<dbReference type="InterPro" id="IPR012425">
    <property type="entry name" value="DmpG_comm"/>
</dbReference>
<feature type="site" description="Transition state stabilizer" evidence="7">
    <location>
        <position position="12"/>
    </location>
</feature>
<feature type="binding site" evidence="7">
    <location>
        <position position="195"/>
    </location>
    <ligand>
        <name>Mn(2+)</name>
        <dbReference type="ChEBI" id="CHEBI:29035"/>
    </ligand>
</feature>
<dbReference type="CDD" id="cd07943">
    <property type="entry name" value="DRE_TIM_HOA"/>
    <property type="match status" value="1"/>
</dbReference>
<dbReference type="GO" id="GO:0008701">
    <property type="term" value="F:4-hydroxy-2-oxovalerate aldolase activity"/>
    <property type="evidence" value="ECO:0007669"/>
    <property type="project" value="UniProtKB-UniRule"/>
</dbReference>
<evidence type="ECO:0000256" key="8">
    <source>
        <dbReference type="NCBIfam" id="TIGR03217"/>
    </source>
</evidence>
<feature type="binding site" evidence="7">
    <location>
        <position position="193"/>
    </location>
    <ligand>
        <name>substrate</name>
    </ligand>
</feature>
<dbReference type="SUPFAM" id="SSF51569">
    <property type="entry name" value="Aldolase"/>
    <property type="match status" value="1"/>
</dbReference>
<dbReference type="Pfam" id="PF07836">
    <property type="entry name" value="DmpG_comm"/>
    <property type="match status" value="1"/>
</dbReference>
<keyword evidence="3 7" id="KW-0058">Aromatic hydrocarbons catabolism</keyword>
<comment type="catalytic activity">
    <reaction evidence="7">
        <text>(S)-4-hydroxy-2-oxopentanoate = acetaldehyde + pyruvate</text>
        <dbReference type="Rhea" id="RHEA:22624"/>
        <dbReference type="ChEBI" id="CHEBI:15343"/>
        <dbReference type="ChEBI" id="CHEBI:15361"/>
        <dbReference type="ChEBI" id="CHEBI:73143"/>
        <dbReference type="EC" id="4.1.3.39"/>
    </reaction>
</comment>
<feature type="binding site" evidence="7">
    <location>
        <position position="284"/>
    </location>
    <ligand>
        <name>substrate</name>
    </ligand>
</feature>
<evidence type="ECO:0000256" key="1">
    <source>
        <dbReference type="ARBA" id="ARBA00008944"/>
    </source>
</evidence>
<feature type="domain" description="Pyruvate carboxyltransferase" evidence="9">
    <location>
        <begin position="4"/>
        <end position="254"/>
    </location>
</feature>
<keyword evidence="5 7" id="KW-0456">Lyase</keyword>
<evidence type="ECO:0000313" key="10">
    <source>
        <dbReference type="EMBL" id="RAQ94146.1"/>
    </source>
</evidence>
<dbReference type="Gene3D" id="1.10.8.60">
    <property type="match status" value="1"/>
</dbReference>
<dbReference type="InterPro" id="IPR017629">
    <property type="entry name" value="4OH_2_O-val_aldolase"/>
</dbReference>
<dbReference type="InterPro" id="IPR035685">
    <property type="entry name" value="DRE_TIM_HOA"/>
</dbReference>
<dbReference type="HAMAP" id="MF_01656">
    <property type="entry name" value="HOA"/>
    <property type="match status" value="1"/>
</dbReference>
<keyword evidence="11" id="KW-1185">Reference proteome</keyword>
<organism evidence="10 11">
    <name type="scientific">Thermogemmatispora tikiterensis</name>
    <dbReference type="NCBI Taxonomy" id="1825093"/>
    <lineage>
        <taxon>Bacteria</taxon>
        <taxon>Bacillati</taxon>
        <taxon>Chloroflexota</taxon>
        <taxon>Ktedonobacteria</taxon>
        <taxon>Thermogemmatisporales</taxon>
        <taxon>Thermogemmatisporaceae</taxon>
        <taxon>Thermogemmatispora</taxon>
    </lineage>
</organism>
<dbReference type="EMBL" id="MCIF01000002">
    <property type="protein sequence ID" value="RAQ94146.1"/>
    <property type="molecule type" value="Genomic_DNA"/>
</dbReference>
<feature type="binding site" evidence="7">
    <location>
        <position position="193"/>
    </location>
    <ligand>
        <name>Mn(2+)</name>
        <dbReference type="ChEBI" id="CHEBI:29035"/>
    </ligand>
</feature>
<dbReference type="Proteomes" id="UP000248706">
    <property type="component" value="Unassembled WGS sequence"/>
</dbReference>
<dbReference type="AlphaFoldDB" id="A0A328V930"/>
<keyword evidence="4 7" id="KW-0464">Manganese</keyword>
<protein>
    <recommendedName>
        <fullName evidence="7 8">4-hydroxy-2-oxovalerate aldolase</fullName>
        <shortName evidence="7">HOA</shortName>
        <ecNumber evidence="7 8">4.1.3.39</ecNumber>
    </recommendedName>
    <alternativeName>
        <fullName evidence="7">4-hydroxy-2-keto-pentanoic acid aldolase</fullName>
    </alternativeName>
    <alternativeName>
        <fullName evidence="7">4-hydroxy-2-oxopentanoate aldolase</fullName>
    </alternativeName>
</protein>
<proteinExistence type="inferred from homology"/>
<feature type="active site" description="Proton acceptor" evidence="7">
    <location>
        <position position="16"/>
    </location>
</feature>
<dbReference type="PANTHER" id="PTHR10277:SF9">
    <property type="entry name" value="2-ISOPROPYLMALATE SYNTHASE 1, CHLOROPLASTIC-RELATED"/>
    <property type="match status" value="1"/>
</dbReference>
<evidence type="ECO:0000256" key="2">
    <source>
        <dbReference type="ARBA" id="ARBA00022723"/>
    </source>
</evidence>
<feature type="binding site" evidence="7">
    <location>
        <position position="13"/>
    </location>
    <ligand>
        <name>Mn(2+)</name>
        <dbReference type="ChEBI" id="CHEBI:29035"/>
    </ligand>
</feature>
<evidence type="ECO:0000313" key="11">
    <source>
        <dbReference type="Proteomes" id="UP000248706"/>
    </source>
</evidence>
<reference evidence="10 11" key="1">
    <citation type="submission" date="2016-08" db="EMBL/GenBank/DDBJ databases">
        <title>Analysis of Carbohydrate Active Enzymes in Thermogemmatispora T81 Reveals Carbohydrate Degradation Ability.</title>
        <authorList>
            <person name="Tomazini A."/>
            <person name="Lal S."/>
            <person name="Stott M."/>
            <person name="Henrissat B."/>
            <person name="Polikarpov I."/>
            <person name="Sparling R."/>
            <person name="Levin D.B."/>
        </authorList>
    </citation>
    <scope>NUCLEOTIDE SEQUENCE [LARGE SCALE GENOMIC DNA]</scope>
    <source>
        <strain evidence="10 11">T81</strain>
    </source>
</reference>
<dbReference type="InterPro" id="IPR013785">
    <property type="entry name" value="Aldolase_TIM"/>
</dbReference>
<comment type="caution">
    <text evidence="10">The sequence shown here is derived from an EMBL/GenBank/DDBJ whole genome shotgun (WGS) entry which is preliminary data.</text>
</comment>
<dbReference type="RefSeq" id="WP_112425819.1">
    <property type="nucleotide sequence ID" value="NZ_MCIF01000002.1"/>
</dbReference>
<gene>
    <name evidence="10" type="ORF">A4R35_01285</name>
</gene>
<dbReference type="EC" id="4.1.3.39" evidence="7 8"/>
<dbReference type="GO" id="GO:0009098">
    <property type="term" value="P:L-leucine biosynthetic process"/>
    <property type="evidence" value="ECO:0007669"/>
    <property type="project" value="TreeGrafter"/>
</dbReference>
<dbReference type="InterPro" id="IPR000891">
    <property type="entry name" value="PYR_CT"/>
</dbReference>
<comment type="catalytic activity">
    <reaction evidence="6">
        <text>(S)-4-hydroxy-2-oxohexanoate = propanal + pyruvate</text>
        <dbReference type="Rhea" id="RHEA:36003"/>
        <dbReference type="ChEBI" id="CHEBI:15361"/>
        <dbReference type="ChEBI" id="CHEBI:17153"/>
        <dbReference type="ChEBI" id="CHEBI:73142"/>
        <dbReference type="EC" id="4.1.3.43"/>
    </reaction>
    <physiologicalReaction direction="left-to-right" evidence="6">
        <dbReference type="Rhea" id="RHEA:36004"/>
    </physiologicalReaction>
</comment>
<sequence>MKTLRLTDTTLRDGSHAMRHQFTRQQVRSIAQALDRAGVPVIEVTHGDGLGGASLQYGFSHTPELELIAEARSVCERARIAALLLPGIGTRKELKAAAERGVQVIRIATQCTEADISEQHFGLTKELGLEAVGFLMMAHMRPPEVLAEQARLMESYGADCVYIVDSAGALLPDGAYARVKALKEALTIQVGFHAHNNLGLAIGNTLAALEAGVDQIDGSLRGLGAGAGNAATEVIAAVLDKMGQNPGLNVFALMDAAEYIVAPIAPYQPLPDRDALTIGYAGVYSTFLLHARRAGELYHLDPRSILVELGRRQAVAGQEDWILDVALDLARRSQDKPVPQT</sequence>
<keyword evidence="2 7" id="KW-0479">Metal-binding</keyword>
<feature type="binding site" evidence="7">
    <location>
        <begin position="12"/>
        <end position="13"/>
    </location>
    <ligand>
        <name>substrate</name>
    </ligand>
</feature>
<evidence type="ECO:0000259" key="9">
    <source>
        <dbReference type="PROSITE" id="PS50991"/>
    </source>
</evidence>
<dbReference type="GO" id="GO:0003852">
    <property type="term" value="F:2-isopropylmalate synthase activity"/>
    <property type="evidence" value="ECO:0007669"/>
    <property type="project" value="TreeGrafter"/>
</dbReference>
<accession>A0A328V930</accession>
<dbReference type="PANTHER" id="PTHR10277">
    <property type="entry name" value="HOMOCITRATE SYNTHASE-RELATED"/>
    <property type="match status" value="1"/>
</dbReference>
<evidence type="ECO:0000256" key="6">
    <source>
        <dbReference type="ARBA" id="ARBA00023518"/>
    </source>
</evidence>
<dbReference type="InterPro" id="IPR050073">
    <property type="entry name" value="2-IPM_HCS-like"/>
</dbReference>